<accession>A0A1G8HA66</accession>
<keyword evidence="3" id="KW-0479">Metal-binding</keyword>
<dbReference type="GO" id="GO:0046872">
    <property type="term" value="F:metal ion binding"/>
    <property type="evidence" value="ECO:0007669"/>
    <property type="project" value="UniProtKB-KW"/>
</dbReference>
<reference evidence="8 9" key="1">
    <citation type="submission" date="2016-10" db="EMBL/GenBank/DDBJ databases">
        <authorList>
            <person name="de Groot N.N."/>
        </authorList>
    </citation>
    <scope>NUCLEOTIDE SEQUENCE [LARGE SCALE GENOMIC DNA]</scope>
    <source>
        <strain evidence="8 9">DSM 28010</strain>
    </source>
</reference>
<dbReference type="PANTHER" id="PTHR22726:SF1">
    <property type="entry name" value="METALLOENDOPEPTIDASE OMA1, MITOCHONDRIAL"/>
    <property type="match status" value="1"/>
</dbReference>
<dbReference type="CDD" id="cd07324">
    <property type="entry name" value="M48C_Oma1-like"/>
    <property type="match status" value="1"/>
</dbReference>
<dbReference type="InterPro" id="IPR011990">
    <property type="entry name" value="TPR-like_helical_dom_sf"/>
</dbReference>
<dbReference type="Pfam" id="PF01435">
    <property type="entry name" value="Peptidase_M48"/>
    <property type="match status" value="1"/>
</dbReference>
<keyword evidence="4" id="KW-0378">Hydrolase</keyword>
<dbReference type="GO" id="GO:0051603">
    <property type="term" value="P:proteolysis involved in protein catabolic process"/>
    <property type="evidence" value="ECO:0007669"/>
    <property type="project" value="TreeGrafter"/>
</dbReference>
<dbReference type="Gene3D" id="1.25.40.10">
    <property type="entry name" value="Tetratricopeptide repeat domain"/>
    <property type="match status" value="1"/>
</dbReference>
<keyword evidence="9" id="KW-1185">Reference proteome</keyword>
<evidence type="ECO:0000313" key="8">
    <source>
        <dbReference type="EMBL" id="SDI03479.1"/>
    </source>
</evidence>
<protein>
    <submittedName>
        <fullName evidence="8">Putative Zn-dependent protease, contains TPR repeats</fullName>
    </submittedName>
</protein>
<organism evidence="8 9">
    <name type="scientific">Lutimaribacter saemankumensis</name>
    <dbReference type="NCBI Taxonomy" id="490829"/>
    <lineage>
        <taxon>Bacteria</taxon>
        <taxon>Pseudomonadati</taxon>
        <taxon>Pseudomonadota</taxon>
        <taxon>Alphaproteobacteria</taxon>
        <taxon>Rhodobacterales</taxon>
        <taxon>Roseobacteraceae</taxon>
        <taxon>Lutimaribacter</taxon>
    </lineage>
</organism>
<evidence type="ECO:0000256" key="3">
    <source>
        <dbReference type="ARBA" id="ARBA00022723"/>
    </source>
</evidence>
<evidence type="ECO:0000256" key="1">
    <source>
        <dbReference type="ARBA" id="ARBA00001947"/>
    </source>
</evidence>
<evidence type="ECO:0000313" key="9">
    <source>
        <dbReference type="Proteomes" id="UP000199340"/>
    </source>
</evidence>
<dbReference type="GO" id="GO:0016020">
    <property type="term" value="C:membrane"/>
    <property type="evidence" value="ECO:0007669"/>
    <property type="project" value="TreeGrafter"/>
</dbReference>
<evidence type="ECO:0000256" key="6">
    <source>
        <dbReference type="ARBA" id="ARBA00023049"/>
    </source>
</evidence>
<dbReference type="InterPro" id="IPR051156">
    <property type="entry name" value="Mito/Outer_Membr_Metalloprot"/>
</dbReference>
<evidence type="ECO:0000259" key="7">
    <source>
        <dbReference type="Pfam" id="PF01435"/>
    </source>
</evidence>
<dbReference type="EMBL" id="FNEB01000001">
    <property type="protein sequence ID" value="SDI03479.1"/>
    <property type="molecule type" value="Genomic_DNA"/>
</dbReference>
<dbReference type="Gene3D" id="3.30.2010.10">
    <property type="entry name" value="Metalloproteases ('zincins'), catalytic domain"/>
    <property type="match status" value="1"/>
</dbReference>
<dbReference type="SUPFAM" id="SSF48452">
    <property type="entry name" value="TPR-like"/>
    <property type="match status" value="1"/>
</dbReference>
<evidence type="ECO:0000256" key="2">
    <source>
        <dbReference type="ARBA" id="ARBA00022670"/>
    </source>
</evidence>
<dbReference type="RefSeq" id="WP_090026005.1">
    <property type="nucleotide sequence ID" value="NZ_FNEB01000001.1"/>
</dbReference>
<dbReference type="GO" id="GO:0004222">
    <property type="term" value="F:metalloendopeptidase activity"/>
    <property type="evidence" value="ECO:0007669"/>
    <property type="project" value="InterPro"/>
</dbReference>
<keyword evidence="2 8" id="KW-0645">Protease</keyword>
<keyword evidence="6" id="KW-0482">Metalloprotease</keyword>
<dbReference type="STRING" id="490829.SAMN05421850_101421"/>
<keyword evidence="5" id="KW-0862">Zinc</keyword>
<dbReference type="Proteomes" id="UP000199340">
    <property type="component" value="Unassembled WGS sequence"/>
</dbReference>
<dbReference type="PANTHER" id="PTHR22726">
    <property type="entry name" value="METALLOENDOPEPTIDASE OMA1"/>
    <property type="match status" value="1"/>
</dbReference>
<dbReference type="AlphaFoldDB" id="A0A1G8HA66"/>
<evidence type="ECO:0000256" key="4">
    <source>
        <dbReference type="ARBA" id="ARBA00022801"/>
    </source>
</evidence>
<comment type="cofactor">
    <cofactor evidence="1">
        <name>Zn(2+)</name>
        <dbReference type="ChEBI" id="CHEBI:29105"/>
    </cofactor>
</comment>
<sequence>MSYIWRIAVATALTVTLALPAQARGLIRDPDIEHALGELARPVLNAAGLSPGQVRIMVIDDSSLNAFIVDNRHIFIHSGMLLKLDSPAQVQAVIAHEAAHIQNGHIARRLQSAQAASSISGLGIALALAAAASGADGRTASGLALGVAGSANRVFMSHTRAEESSADASGLRYMMRAGVDPKAFIDVLNIFRGQELLSETRQDPYARTHPLSRDRLRAVSALADAAKTATPPQDAAYWFARATGKLSAFTRAPAWTLRRVADSPTEDIRLMREAIAYHRKPDTRRAMAAIDRLAALRPGDPFVHELRGQILLESRQANAAVAAYKRATDLAPGNALVMGGYGRALLAAGNASAARSVLEQARARDFRDASILRDLAVAYAKTGDPGLASVVTAERYALLGRFDDALVHAKRAEGLVPRGSRAGLRAQDVISAAESALRQRR</sequence>
<gene>
    <name evidence="8" type="ORF">SAMN05421850_101421</name>
</gene>
<evidence type="ECO:0000256" key="5">
    <source>
        <dbReference type="ARBA" id="ARBA00022833"/>
    </source>
</evidence>
<proteinExistence type="predicted"/>
<dbReference type="OrthoDB" id="9814887at2"/>
<feature type="domain" description="Peptidase M48" evidence="7">
    <location>
        <begin position="36"/>
        <end position="221"/>
    </location>
</feature>
<dbReference type="InterPro" id="IPR001915">
    <property type="entry name" value="Peptidase_M48"/>
</dbReference>
<name>A0A1G8HA66_9RHOB</name>
<dbReference type="Pfam" id="PF14559">
    <property type="entry name" value="TPR_19"/>
    <property type="match status" value="1"/>
</dbReference>